<evidence type="ECO:0000259" key="2">
    <source>
        <dbReference type="PROSITE" id="PS51910"/>
    </source>
</evidence>
<dbReference type="OrthoDB" id="9775889at2"/>
<dbReference type="SUPFAM" id="SSF47090">
    <property type="entry name" value="PGBD-like"/>
    <property type="match status" value="1"/>
</dbReference>
<dbReference type="SUPFAM" id="SSF50969">
    <property type="entry name" value="YVTN repeat-like/Quinoprotein amine dehydrogenase"/>
    <property type="match status" value="1"/>
</dbReference>
<feature type="region of interest" description="Disordered" evidence="1">
    <location>
        <begin position="538"/>
        <end position="562"/>
    </location>
</feature>
<accession>A0A1W1WE87</accession>
<dbReference type="Pfam" id="PF01833">
    <property type="entry name" value="TIG"/>
    <property type="match status" value="1"/>
</dbReference>
<dbReference type="AlphaFoldDB" id="A0A1W1WE87"/>
<dbReference type="Pfam" id="PF00704">
    <property type="entry name" value="Glyco_hydro_18"/>
    <property type="match status" value="1"/>
</dbReference>
<dbReference type="InterPro" id="IPR013783">
    <property type="entry name" value="Ig-like_fold"/>
</dbReference>
<sequence>MRQTRVRRHRRSLFRKSMSRTAGPKMALISSALILSQITMSGAFAQSAVNISGYTLSQTQNDLTINGQGFGTTEATVTIDGQSAPILSWSNTAITVSIPQTADPGPITVTTSQGLTSNSITFLGVSRGSYALSSDGKVTVNGNVPFYGDLTTINASTSSPAVQLVPTKDYRGYWILTQDGHIYAFGDATSFPSLPSGSAQALSMAVTPSGQGAYVLTQNGTVYALGNATNYGNATSSNVVSIAATPDGQGYWIVSQNGEVEAFGDAKNYGSLSTSTTPTSNATTNSTASYPNGTLVRQQGTAPVWVVENGSLHHIPTAAMFLSMGYQWNQIQVVPSLTGMNIGSPLVTPYPSGTLLQVTGHHAIYLVMQGVLHHIGSWSTFVQMGLTGKPIVSVSQLGANWPMGPTLNSPVTYYPSGTLIQQQGTPQIYMVNNGVLQHIANASVFLEMGYQWNQVLKVSSLPNLPIGPTLTTPSRAFPTGTLLQVQGQSPVYLDQNGVLRHIPNPTVLYNLGYSFQNVVTVPSSQVIAGLTMGTDLESTTIPGVASQSPDPSSPSTPPPSPAVQIVPTLDGQGYWILQSNGTVTAFGDAKNYGEPSPTATGAEELLPSFDQQGYDVITTQGQVYNFGDGPSLSVPSNVVSVVDSPITATTTTTPIPLKQFNGFLSMGYGFFVDNFPNGVNNSSFEDLLQHGNELSVINPAWFNLSQDASGNWNITSWSTQGAYAAPLINGLNNIQYVTQQAHQEGVMVLPSIGNYYSPGNGPISTPADVTSLVQQIVSLVNQYNFDGITIDFENNGDGGLSLQAASEQYTNFIQQLGTALHQDNKLLMVAVYPSSYPDTIYNYQAIAPYVNFINMMAYPEHNSSTWPGPTAGYPWVSSLVQNALAQGVNPSQIILGVAPYGHEWTVTNNGVVGQGAVSYRAIQSLLQQQNITPLWDPVEKEIVFTAGPLAQAPSPGLSIQNGNAYSPQVANLQNLLNIVLLQYALQNGQTPRPWLWADGYFGTATQNALEAFQQDFSVNTQTPGVYDTATAQALQQVINQWNIGQNIYWSETSRSIKDRIELALANHLGGIAAWRLPFESTGYWTDMAQLTPVFHGQP</sequence>
<dbReference type="InterPro" id="IPR036366">
    <property type="entry name" value="PGBDSf"/>
</dbReference>
<gene>
    <name evidence="3" type="ORF">SAMN00768000_1608</name>
</gene>
<dbReference type="InterPro" id="IPR017853">
    <property type="entry name" value="GH"/>
</dbReference>
<dbReference type="GO" id="GO:0005975">
    <property type="term" value="P:carbohydrate metabolic process"/>
    <property type="evidence" value="ECO:0007669"/>
    <property type="project" value="InterPro"/>
</dbReference>
<dbReference type="EMBL" id="FWWY01000001">
    <property type="protein sequence ID" value="SMC04360.1"/>
    <property type="molecule type" value="Genomic_DNA"/>
</dbReference>
<dbReference type="InterPro" id="IPR036365">
    <property type="entry name" value="PGBD-like_sf"/>
</dbReference>
<dbReference type="InterPro" id="IPR001223">
    <property type="entry name" value="Glyco_hydro18_cat"/>
</dbReference>
<dbReference type="SUPFAM" id="SSF81296">
    <property type="entry name" value="E set domains"/>
    <property type="match status" value="1"/>
</dbReference>
<dbReference type="SMART" id="SM00636">
    <property type="entry name" value="Glyco_18"/>
    <property type="match status" value="1"/>
</dbReference>
<dbReference type="Pfam" id="PF01471">
    <property type="entry name" value="PG_binding_1"/>
    <property type="match status" value="1"/>
</dbReference>
<keyword evidence="4" id="KW-1185">Reference proteome</keyword>
<dbReference type="Gene3D" id="3.20.20.80">
    <property type="entry name" value="Glycosidases"/>
    <property type="match status" value="1"/>
</dbReference>
<dbReference type="PANTHER" id="PTHR46066">
    <property type="entry name" value="CHITINASE DOMAIN-CONTAINING PROTEIN 1 FAMILY MEMBER"/>
    <property type="match status" value="1"/>
</dbReference>
<evidence type="ECO:0000313" key="4">
    <source>
        <dbReference type="Proteomes" id="UP000192660"/>
    </source>
</evidence>
<evidence type="ECO:0000256" key="1">
    <source>
        <dbReference type="SAM" id="MobiDB-lite"/>
    </source>
</evidence>
<dbReference type="PANTHER" id="PTHR46066:SF2">
    <property type="entry name" value="CHITINASE DOMAIN-CONTAINING PROTEIN 1"/>
    <property type="match status" value="1"/>
</dbReference>
<dbReference type="RefSeq" id="WP_084661211.1">
    <property type="nucleotide sequence ID" value="NZ_FWWY01000001.1"/>
</dbReference>
<dbReference type="Gene3D" id="2.60.40.10">
    <property type="entry name" value="Immunoglobulins"/>
    <property type="match status" value="1"/>
</dbReference>
<dbReference type="InterPro" id="IPR002477">
    <property type="entry name" value="Peptidoglycan-bd-like"/>
</dbReference>
<dbReference type="InterPro" id="IPR011044">
    <property type="entry name" value="Quino_amine_DH_bsu"/>
</dbReference>
<dbReference type="Gene3D" id="1.10.101.10">
    <property type="entry name" value="PGBD-like superfamily/PGBD"/>
    <property type="match status" value="1"/>
</dbReference>
<evidence type="ECO:0000313" key="3">
    <source>
        <dbReference type="EMBL" id="SMC04360.1"/>
    </source>
</evidence>
<dbReference type="GO" id="GO:0008061">
    <property type="term" value="F:chitin binding"/>
    <property type="evidence" value="ECO:0007669"/>
    <property type="project" value="InterPro"/>
</dbReference>
<proteinExistence type="predicted"/>
<dbReference type="Proteomes" id="UP000192660">
    <property type="component" value="Unassembled WGS sequence"/>
</dbReference>
<dbReference type="SUPFAM" id="SSF51445">
    <property type="entry name" value="(Trans)glycosidases"/>
    <property type="match status" value="1"/>
</dbReference>
<dbReference type="PROSITE" id="PS51910">
    <property type="entry name" value="GH18_2"/>
    <property type="match status" value="1"/>
</dbReference>
<dbReference type="STRING" id="28034.BFX07_01345"/>
<protein>
    <submittedName>
        <fullName evidence="3">Putative peptidoglycan binding domain-containing protein</fullName>
    </submittedName>
</protein>
<dbReference type="InterPro" id="IPR014756">
    <property type="entry name" value="Ig_E-set"/>
</dbReference>
<feature type="domain" description="GH18" evidence="2">
    <location>
        <begin position="665"/>
        <end position="1097"/>
    </location>
</feature>
<feature type="compositionally biased region" description="Pro residues" evidence="1">
    <location>
        <begin position="551"/>
        <end position="561"/>
    </location>
</feature>
<organism evidence="3 4">
    <name type="scientific">Sulfobacillus thermosulfidooxidans (strain DSM 9293 / VKM B-1269 / AT-1)</name>
    <dbReference type="NCBI Taxonomy" id="929705"/>
    <lineage>
        <taxon>Bacteria</taxon>
        <taxon>Bacillati</taxon>
        <taxon>Bacillota</taxon>
        <taxon>Clostridia</taxon>
        <taxon>Eubacteriales</taxon>
        <taxon>Clostridiales Family XVII. Incertae Sedis</taxon>
        <taxon>Sulfobacillus</taxon>
    </lineage>
</organism>
<reference evidence="4" key="1">
    <citation type="submission" date="2017-04" db="EMBL/GenBank/DDBJ databases">
        <authorList>
            <person name="Varghese N."/>
            <person name="Submissions S."/>
        </authorList>
    </citation>
    <scope>NUCLEOTIDE SEQUENCE [LARGE SCALE GENOMIC DNA]</scope>
    <source>
        <strain evidence="4">DSM 9293</strain>
    </source>
</reference>
<dbReference type="InterPro" id="IPR002909">
    <property type="entry name" value="IPT_dom"/>
</dbReference>
<dbReference type="InterPro" id="IPR011583">
    <property type="entry name" value="Chitinase_II/V-like_cat"/>
</dbReference>
<name>A0A1W1WE87_SULTA</name>